<gene>
    <name evidence="1" type="ORF">ECRASSUSDP1_LOCUS14321</name>
</gene>
<reference evidence="1" key="1">
    <citation type="submission" date="2023-07" db="EMBL/GenBank/DDBJ databases">
        <authorList>
            <consortium name="AG Swart"/>
            <person name="Singh M."/>
            <person name="Singh A."/>
            <person name="Seah K."/>
            <person name="Emmerich C."/>
        </authorList>
    </citation>
    <scope>NUCLEOTIDE SEQUENCE</scope>
    <source>
        <strain evidence="1">DP1</strain>
    </source>
</reference>
<dbReference type="SUPFAM" id="SSF52047">
    <property type="entry name" value="RNI-like"/>
    <property type="match status" value="1"/>
</dbReference>
<dbReference type="PANTHER" id="PTHR46984:SF1">
    <property type="entry name" value="LEUCINE-RICH REPEAT-CONTAINING PROTEIN 71"/>
    <property type="match status" value="1"/>
</dbReference>
<dbReference type="Proteomes" id="UP001295684">
    <property type="component" value="Unassembled WGS sequence"/>
</dbReference>
<sequence>MIWTFQENDSVNTNEVNLAGFKQTGNFHKDVEAICKLMNIQVHPALRPVLWEVEKPEFNLEEEDAKEPEVKPVTVVKFERHRIDKNTMKAFFHLIPQSVVRTVKFSNNGITPSQFDKILDHLYQTPALSTVFFDWNPLYKEDFRTLVDANDYRYERPEDEPSRFAKFVSQESRIKILFLRGNELDDEDVNQICENLKETHPLKVLDISYNKITATSVETLRDLITSYNKNLEFIGLAKNNLSFEDLEPLLGAIGKKPFPEDEADAHVKKMKDRDAIVEKNKKLKASKKPEEPVPILDDIEQQDDGTWMLVQNGQLRHLNLCMNLLDDSHKDEILALLKRTPEEFSITLSGTGFSKAVIEEIWKELSTEENPELGQQRLLF</sequence>
<name>A0AAD1XHR0_EUPCR</name>
<keyword evidence="2" id="KW-1185">Reference proteome</keyword>
<evidence type="ECO:0000313" key="1">
    <source>
        <dbReference type="EMBL" id="CAI2372984.1"/>
    </source>
</evidence>
<evidence type="ECO:0000313" key="2">
    <source>
        <dbReference type="Proteomes" id="UP001295684"/>
    </source>
</evidence>
<dbReference type="InterPro" id="IPR053040">
    <property type="entry name" value="LRR-containing_protein_71"/>
</dbReference>
<comment type="caution">
    <text evidence="1">The sequence shown here is derived from an EMBL/GenBank/DDBJ whole genome shotgun (WGS) entry which is preliminary data.</text>
</comment>
<dbReference type="EMBL" id="CAMPGE010014305">
    <property type="protein sequence ID" value="CAI2372984.1"/>
    <property type="molecule type" value="Genomic_DNA"/>
</dbReference>
<dbReference type="InterPro" id="IPR001611">
    <property type="entry name" value="Leu-rich_rpt"/>
</dbReference>
<proteinExistence type="predicted"/>
<organism evidence="1 2">
    <name type="scientific">Euplotes crassus</name>
    <dbReference type="NCBI Taxonomy" id="5936"/>
    <lineage>
        <taxon>Eukaryota</taxon>
        <taxon>Sar</taxon>
        <taxon>Alveolata</taxon>
        <taxon>Ciliophora</taxon>
        <taxon>Intramacronucleata</taxon>
        <taxon>Spirotrichea</taxon>
        <taxon>Hypotrichia</taxon>
        <taxon>Euplotida</taxon>
        <taxon>Euplotidae</taxon>
        <taxon>Moneuplotes</taxon>
    </lineage>
</organism>
<dbReference type="InterPro" id="IPR032675">
    <property type="entry name" value="LRR_dom_sf"/>
</dbReference>
<dbReference type="Pfam" id="PF00560">
    <property type="entry name" value="LRR_1"/>
    <property type="match status" value="1"/>
</dbReference>
<dbReference type="Gene3D" id="3.80.10.10">
    <property type="entry name" value="Ribonuclease Inhibitor"/>
    <property type="match status" value="1"/>
</dbReference>
<dbReference type="AlphaFoldDB" id="A0AAD1XHR0"/>
<dbReference type="PANTHER" id="PTHR46984">
    <property type="entry name" value="LEUCINE-RICH REPEAT-CONTAINING PROTEIN 71"/>
    <property type="match status" value="1"/>
</dbReference>
<protein>
    <submittedName>
        <fullName evidence="1">Uncharacterized protein</fullName>
    </submittedName>
</protein>
<accession>A0AAD1XHR0</accession>